<keyword evidence="3 6" id="KW-0812">Transmembrane</keyword>
<dbReference type="EMBL" id="LAZR01005196">
    <property type="protein sequence ID" value="KKN01996.1"/>
    <property type="molecule type" value="Genomic_DNA"/>
</dbReference>
<protein>
    <recommendedName>
        <fullName evidence="8">YhhN-like protein</fullName>
    </recommendedName>
</protein>
<feature type="transmembrane region" description="Helical" evidence="6">
    <location>
        <begin position="196"/>
        <end position="215"/>
    </location>
</feature>
<comment type="subcellular location">
    <subcellularLocation>
        <location evidence="1">Membrane</location>
        <topology evidence="1">Multi-pass membrane protein</topology>
    </subcellularLocation>
</comment>
<evidence type="ECO:0000313" key="7">
    <source>
        <dbReference type="EMBL" id="KKN01996.1"/>
    </source>
</evidence>
<dbReference type="PANTHER" id="PTHR31885:SF6">
    <property type="entry name" value="GH04784P"/>
    <property type="match status" value="1"/>
</dbReference>
<name>A0A0F9PLU1_9ZZZZ</name>
<feature type="transmembrane region" description="Helical" evidence="6">
    <location>
        <begin position="137"/>
        <end position="158"/>
    </location>
</feature>
<reference evidence="7" key="1">
    <citation type="journal article" date="2015" name="Nature">
        <title>Complex archaea that bridge the gap between prokaryotes and eukaryotes.</title>
        <authorList>
            <person name="Spang A."/>
            <person name="Saw J.H."/>
            <person name="Jorgensen S.L."/>
            <person name="Zaremba-Niedzwiedzka K."/>
            <person name="Martijn J."/>
            <person name="Lind A.E."/>
            <person name="van Eijk R."/>
            <person name="Schleper C."/>
            <person name="Guy L."/>
            <person name="Ettema T.J."/>
        </authorList>
    </citation>
    <scope>NUCLEOTIDE SEQUENCE</scope>
</reference>
<evidence type="ECO:0000256" key="6">
    <source>
        <dbReference type="SAM" id="Phobius"/>
    </source>
</evidence>
<feature type="transmembrane region" description="Helical" evidence="6">
    <location>
        <begin position="105"/>
        <end position="125"/>
    </location>
</feature>
<evidence type="ECO:0008006" key="8">
    <source>
        <dbReference type="Google" id="ProtNLM"/>
    </source>
</evidence>
<feature type="transmembrane region" description="Helical" evidence="6">
    <location>
        <begin position="77"/>
        <end position="98"/>
    </location>
</feature>
<evidence type="ECO:0000256" key="1">
    <source>
        <dbReference type="ARBA" id="ARBA00004141"/>
    </source>
</evidence>
<dbReference type="PANTHER" id="PTHR31885">
    <property type="entry name" value="GH04784P"/>
    <property type="match status" value="1"/>
</dbReference>
<feature type="transmembrane region" description="Helical" evidence="6">
    <location>
        <begin position="24"/>
        <end position="41"/>
    </location>
</feature>
<comment type="caution">
    <text evidence="7">The sequence shown here is derived from an EMBL/GenBank/DDBJ whole genome shotgun (WGS) entry which is preliminary data.</text>
</comment>
<keyword evidence="4 6" id="KW-1133">Transmembrane helix</keyword>
<feature type="transmembrane region" description="Helical" evidence="6">
    <location>
        <begin position="165"/>
        <end position="184"/>
    </location>
</feature>
<dbReference type="InterPro" id="IPR012506">
    <property type="entry name" value="TMEM86B-like"/>
</dbReference>
<organism evidence="7">
    <name type="scientific">marine sediment metagenome</name>
    <dbReference type="NCBI Taxonomy" id="412755"/>
    <lineage>
        <taxon>unclassified sequences</taxon>
        <taxon>metagenomes</taxon>
        <taxon>ecological metagenomes</taxon>
    </lineage>
</organism>
<evidence type="ECO:0000256" key="2">
    <source>
        <dbReference type="ARBA" id="ARBA00007375"/>
    </source>
</evidence>
<proteinExistence type="inferred from homology"/>
<evidence type="ECO:0000256" key="3">
    <source>
        <dbReference type="ARBA" id="ARBA00022692"/>
    </source>
</evidence>
<evidence type="ECO:0000256" key="4">
    <source>
        <dbReference type="ARBA" id="ARBA00022989"/>
    </source>
</evidence>
<dbReference type="AlphaFoldDB" id="A0A0F9PLU1"/>
<dbReference type="GO" id="GO:0016787">
    <property type="term" value="F:hydrolase activity"/>
    <property type="evidence" value="ECO:0007669"/>
    <property type="project" value="TreeGrafter"/>
</dbReference>
<gene>
    <name evidence="7" type="ORF">LCGC14_1122220</name>
</gene>
<sequence length="219" mass="24897">MVFFFIIAFVEIFAEFKENEKIIYVTKPFVMPLLILFYIFGVIESGSIAQVDWFIVIALIGGWGGDIFLMLKNEDKWFLPGMGSFLINQIFYTIAFFLSITDFAALNLWGLFLILPALLILIFTVPRFVKNTGDMKIPVLVYMAAILLMHIAALLRIVQFQGLPFILVYVGSLSYIFSDAMLASNKWTGEFTNARSIVMSTYFMAQFYITLGALFSSLL</sequence>
<dbReference type="GO" id="GO:0016020">
    <property type="term" value="C:membrane"/>
    <property type="evidence" value="ECO:0007669"/>
    <property type="project" value="UniProtKB-SubCell"/>
</dbReference>
<comment type="similarity">
    <text evidence="2">Belongs to the TMEM86 family.</text>
</comment>
<accession>A0A0F9PLU1</accession>
<evidence type="ECO:0000256" key="5">
    <source>
        <dbReference type="ARBA" id="ARBA00023136"/>
    </source>
</evidence>
<keyword evidence="5 6" id="KW-0472">Membrane</keyword>
<feature type="transmembrane region" description="Helical" evidence="6">
    <location>
        <begin position="53"/>
        <end position="71"/>
    </location>
</feature>
<dbReference type="Pfam" id="PF07947">
    <property type="entry name" value="YhhN"/>
    <property type="match status" value="1"/>
</dbReference>